<dbReference type="PROSITE" id="PS00137">
    <property type="entry name" value="SUBTILASE_HIS"/>
    <property type="match status" value="1"/>
</dbReference>
<feature type="active site" description="Charge relay system" evidence="5">
    <location>
        <position position="165"/>
    </location>
</feature>
<dbReference type="Gene3D" id="2.60.40.10">
    <property type="entry name" value="Immunoglobulins"/>
    <property type="match status" value="2"/>
</dbReference>
<keyword evidence="2 5" id="KW-0645">Protease</keyword>
<dbReference type="GO" id="GO:0004252">
    <property type="term" value="F:serine-type endopeptidase activity"/>
    <property type="evidence" value="ECO:0007669"/>
    <property type="project" value="UniProtKB-UniRule"/>
</dbReference>
<feature type="domain" description="Peptidase S8/S53" evidence="7">
    <location>
        <begin position="124"/>
        <end position="366"/>
    </location>
</feature>
<dbReference type="PIRSF" id="PIRSF037901">
    <property type="entry name" value="Subtilisin_rel_Nmul_A1891"/>
    <property type="match status" value="1"/>
</dbReference>
<dbReference type="Pfam" id="PF22148">
    <property type="entry name" value="Fervidolysin_NPro-like"/>
    <property type="match status" value="1"/>
</dbReference>
<name>A0A4R5LX01_9GAMM</name>
<dbReference type="PROSITE" id="PS51892">
    <property type="entry name" value="SUBTILASE"/>
    <property type="match status" value="1"/>
</dbReference>
<dbReference type="CDD" id="cd07498">
    <property type="entry name" value="Peptidases_S8_15"/>
    <property type="match status" value="1"/>
</dbReference>
<comment type="caution">
    <text evidence="9">The sequence shown here is derived from an EMBL/GenBank/DDBJ whole genome shotgun (WGS) entry which is preliminary data.</text>
</comment>
<dbReference type="Gene3D" id="3.40.50.200">
    <property type="entry name" value="Peptidase S8/S53 domain"/>
    <property type="match status" value="1"/>
</dbReference>
<sequence length="592" mass="61586">MIFTATLVSIAQARPQDIVSWKEGQILVKPRANVSQKKFKQILKRKGGKSLGKLRKLNIHVVEVPVNAESAVARALSKNRNIAFAEKDRLVQMAEVIPDDPRFADAWHLSTVQAPAAWDVAKANGVTIAVLDSGVDSLHPDLGIKLLPGWNSVSGNTNTEDIAGHGTMVAGTAAAATNNGRGVAGIAWHASILPVRVSNSGTGAAYTSDIANGLTWAADNGADVANISYQVSTSSTVISAAKYMRGKGGLVVVAGGNNGRDTGLNDNPALIVASATSPEDVLADFSNYGDNIDVAAPGVDILTTTLGGGYDFVAGTSFASPATAGVVALIMGINPSLSPDEVESILEQSADDLVAGVDWHPYYGHGRINAAAAVQMTLDIGGVPADYEAPSLSIHSPFNNNTVSRVVPVDITAQDNVGVTEVALYANGQLIGVDYSAPYQVDWDTTHVSDGPAILTARAYDAAGNEGYSNEVTVLVENAPVDSLDSVPPTVNIINPKNGDTVSRTVTIDVKAYDDVELSRVELYIDGQLMASSVNGALTYDWNTRKLGNGIHVIEAVASDAAGNIAKLPVELTVGKNATNDSGSKGNGKGKK</sequence>
<dbReference type="InterPro" id="IPR034054">
    <property type="entry name" value="Pep_S8_PrcA"/>
</dbReference>
<feature type="domain" description="Fervidolysin-like N-terminal prodomain" evidence="8">
    <location>
        <begin position="22"/>
        <end position="86"/>
    </location>
</feature>
<keyword evidence="3 5" id="KW-0378">Hydrolase</keyword>
<evidence type="ECO:0000256" key="4">
    <source>
        <dbReference type="ARBA" id="ARBA00022825"/>
    </source>
</evidence>
<gene>
    <name evidence="9" type="ORF">E2F43_03135</name>
</gene>
<evidence type="ECO:0000259" key="7">
    <source>
        <dbReference type="Pfam" id="PF00082"/>
    </source>
</evidence>
<evidence type="ECO:0000256" key="1">
    <source>
        <dbReference type="ARBA" id="ARBA00011073"/>
    </source>
</evidence>
<comment type="similarity">
    <text evidence="1 5 6">Belongs to the peptidase S8 family.</text>
</comment>
<dbReference type="InterPro" id="IPR022398">
    <property type="entry name" value="Peptidase_S8_His-AS"/>
</dbReference>
<evidence type="ECO:0000259" key="8">
    <source>
        <dbReference type="Pfam" id="PF22148"/>
    </source>
</evidence>
<feature type="active site" description="Charge relay system" evidence="5">
    <location>
        <position position="132"/>
    </location>
</feature>
<proteinExistence type="inferred from homology"/>
<evidence type="ECO:0000256" key="5">
    <source>
        <dbReference type="PROSITE-ProRule" id="PRU01240"/>
    </source>
</evidence>
<dbReference type="InterPro" id="IPR015500">
    <property type="entry name" value="Peptidase_S8_subtilisin-rel"/>
</dbReference>
<dbReference type="InterPro" id="IPR000209">
    <property type="entry name" value="Peptidase_S8/S53_dom"/>
</dbReference>
<dbReference type="InterPro" id="IPR023827">
    <property type="entry name" value="Peptidase_S8_Asp-AS"/>
</dbReference>
<dbReference type="SUPFAM" id="SSF52743">
    <property type="entry name" value="Subtilisin-like"/>
    <property type="match status" value="1"/>
</dbReference>
<dbReference type="InterPro" id="IPR023828">
    <property type="entry name" value="Peptidase_S8_Ser-AS"/>
</dbReference>
<feature type="active site" description="Charge relay system" evidence="5">
    <location>
        <position position="317"/>
    </location>
</feature>
<organism evidence="9 10">
    <name type="scientific">Seongchinamella unica</name>
    <dbReference type="NCBI Taxonomy" id="2547392"/>
    <lineage>
        <taxon>Bacteria</taxon>
        <taxon>Pseudomonadati</taxon>
        <taxon>Pseudomonadota</taxon>
        <taxon>Gammaproteobacteria</taxon>
        <taxon>Cellvibrionales</taxon>
        <taxon>Halieaceae</taxon>
        <taxon>Seongchinamella</taxon>
    </lineage>
</organism>
<dbReference type="AlphaFoldDB" id="A0A4R5LX01"/>
<dbReference type="InterPro" id="IPR013783">
    <property type="entry name" value="Ig-like_fold"/>
</dbReference>
<evidence type="ECO:0000256" key="2">
    <source>
        <dbReference type="ARBA" id="ARBA00022670"/>
    </source>
</evidence>
<accession>A0A4R5LX01</accession>
<dbReference type="InterPro" id="IPR054399">
    <property type="entry name" value="Fervidolysin-like_N_prodom"/>
</dbReference>
<dbReference type="PROSITE" id="PS00136">
    <property type="entry name" value="SUBTILASE_ASP"/>
    <property type="match status" value="1"/>
</dbReference>
<dbReference type="OrthoDB" id="9790784at2"/>
<dbReference type="PRINTS" id="PR00723">
    <property type="entry name" value="SUBTILISIN"/>
</dbReference>
<dbReference type="PROSITE" id="PS00138">
    <property type="entry name" value="SUBTILASE_SER"/>
    <property type="match status" value="1"/>
</dbReference>
<evidence type="ECO:0000313" key="10">
    <source>
        <dbReference type="Proteomes" id="UP000295554"/>
    </source>
</evidence>
<dbReference type="InterPro" id="IPR036852">
    <property type="entry name" value="Peptidase_S8/S53_dom_sf"/>
</dbReference>
<evidence type="ECO:0000256" key="3">
    <source>
        <dbReference type="ARBA" id="ARBA00022801"/>
    </source>
</evidence>
<dbReference type="Proteomes" id="UP000295554">
    <property type="component" value="Unassembled WGS sequence"/>
</dbReference>
<dbReference type="Pfam" id="PF00082">
    <property type="entry name" value="Peptidase_S8"/>
    <property type="match status" value="1"/>
</dbReference>
<dbReference type="PANTHER" id="PTHR43806:SF11">
    <property type="entry name" value="CEREVISIN-RELATED"/>
    <property type="match status" value="1"/>
</dbReference>
<evidence type="ECO:0000313" key="9">
    <source>
        <dbReference type="EMBL" id="TDG16029.1"/>
    </source>
</evidence>
<dbReference type="InterPro" id="IPR017315">
    <property type="entry name" value="Pep_S8A_subtilisin_pbac-2"/>
</dbReference>
<protein>
    <submittedName>
        <fullName evidence="9">Peptidase S8</fullName>
    </submittedName>
</protein>
<keyword evidence="4 5" id="KW-0720">Serine protease</keyword>
<reference evidence="9 10" key="1">
    <citation type="submission" date="2019-03" db="EMBL/GenBank/DDBJ databases">
        <title>Seongchinamella monodicae gen. nov., sp. nov., a novel member of the Gammaproteobacteria isolated from a tidal mudflat of beach.</title>
        <authorList>
            <person name="Yang H.G."/>
            <person name="Kang J.W."/>
            <person name="Lee S.D."/>
        </authorList>
    </citation>
    <scope>NUCLEOTIDE SEQUENCE [LARGE SCALE GENOMIC DNA]</scope>
    <source>
        <strain evidence="9 10">GH4-78</strain>
    </source>
</reference>
<dbReference type="EMBL" id="SMSE01000001">
    <property type="protein sequence ID" value="TDG16029.1"/>
    <property type="molecule type" value="Genomic_DNA"/>
</dbReference>
<evidence type="ECO:0000256" key="6">
    <source>
        <dbReference type="RuleBase" id="RU003355"/>
    </source>
</evidence>
<dbReference type="PANTHER" id="PTHR43806">
    <property type="entry name" value="PEPTIDASE S8"/>
    <property type="match status" value="1"/>
</dbReference>
<keyword evidence="10" id="KW-1185">Reference proteome</keyword>
<dbReference type="Pfam" id="PF17957">
    <property type="entry name" value="Big_7"/>
    <property type="match status" value="2"/>
</dbReference>
<dbReference type="InterPro" id="IPR050131">
    <property type="entry name" value="Peptidase_S8_subtilisin-like"/>
</dbReference>
<dbReference type="GO" id="GO:0006508">
    <property type="term" value="P:proteolysis"/>
    <property type="evidence" value="ECO:0007669"/>
    <property type="project" value="UniProtKB-KW"/>
</dbReference>